<evidence type="ECO:0000313" key="3">
    <source>
        <dbReference type="Proteomes" id="UP000504634"/>
    </source>
</evidence>
<feature type="signal peptide" evidence="2">
    <location>
        <begin position="1"/>
        <end position="18"/>
    </location>
</feature>
<evidence type="ECO:0000313" key="4">
    <source>
        <dbReference type="RefSeq" id="XP_030386206.1"/>
    </source>
</evidence>
<proteinExistence type="predicted"/>
<keyword evidence="2" id="KW-0732">Signal</keyword>
<feature type="chain" id="PRO_5027092111" evidence="2">
    <location>
        <begin position="19"/>
        <end position="108"/>
    </location>
</feature>
<accession>A0A6J2UCK6</accession>
<keyword evidence="3" id="KW-1185">Reference proteome</keyword>
<dbReference type="RefSeq" id="XP_030386206.1">
    <property type="nucleotide sequence ID" value="XM_030530346.1"/>
</dbReference>
<reference evidence="4" key="1">
    <citation type="submission" date="2025-08" db="UniProtKB">
        <authorList>
            <consortium name="RefSeq"/>
        </authorList>
    </citation>
    <scope>IDENTIFICATION</scope>
    <source>
        <strain evidence="4">11010-0011.00</strain>
        <tissue evidence="4">Whole body</tissue>
    </source>
</reference>
<evidence type="ECO:0000256" key="1">
    <source>
        <dbReference type="SAM" id="MobiDB-lite"/>
    </source>
</evidence>
<gene>
    <name evidence="4" type="primary">LOC115633022</name>
</gene>
<dbReference type="Proteomes" id="UP000504634">
    <property type="component" value="Unplaced"/>
</dbReference>
<dbReference type="GeneID" id="115633022"/>
<feature type="compositionally biased region" description="Polar residues" evidence="1">
    <location>
        <begin position="69"/>
        <end position="81"/>
    </location>
</feature>
<organism evidence="3 4">
    <name type="scientific">Drosophila lebanonensis</name>
    <name type="common">Fruit fly</name>
    <name type="synonym">Scaptodrosophila lebanonensis</name>
    <dbReference type="NCBI Taxonomy" id="7225"/>
    <lineage>
        <taxon>Eukaryota</taxon>
        <taxon>Metazoa</taxon>
        <taxon>Ecdysozoa</taxon>
        <taxon>Arthropoda</taxon>
        <taxon>Hexapoda</taxon>
        <taxon>Insecta</taxon>
        <taxon>Pterygota</taxon>
        <taxon>Neoptera</taxon>
        <taxon>Endopterygota</taxon>
        <taxon>Diptera</taxon>
        <taxon>Brachycera</taxon>
        <taxon>Muscomorpha</taxon>
        <taxon>Ephydroidea</taxon>
        <taxon>Drosophilidae</taxon>
        <taxon>Scaptodrosophila</taxon>
    </lineage>
</organism>
<protein>
    <submittedName>
        <fullName evidence="4">Uncharacterized protein LOC115633022</fullName>
    </submittedName>
</protein>
<name>A0A6J2UCK6_DROLE</name>
<feature type="region of interest" description="Disordered" evidence="1">
    <location>
        <begin position="67"/>
        <end position="108"/>
    </location>
</feature>
<dbReference type="OrthoDB" id="8045052at2759"/>
<feature type="compositionally biased region" description="Basic residues" evidence="1">
    <location>
        <begin position="89"/>
        <end position="99"/>
    </location>
</feature>
<dbReference type="AlphaFoldDB" id="A0A6J2UCK6"/>
<evidence type="ECO:0000256" key="2">
    <source>
        <dbReference type="SAM" id="SignalP"/>
    </source>
</evidence>
<sequence length="108" mass="11701">MLLKCLLLLACSLAVGNASFPPGTVLDIQLGNVIVEQFIYLPTGNGYKYGYGLADGSRRDEVGIILTGDTPQQDQVNANNYKRNERPPKRPGVKNRKLAPKSLQSLAG</sequence>